<keyword evidence="2" id="KW-0812">Transmembrane</keyword>
<evidence type="ECO:0000256" key="2">
    <source>
        <dbReference type="SAM" id="Phobius"/>
    </source>
</evidence>
<comment type="caution">
    <text evidence="3">The sequence shown here is derived from an EMBL/GenBank/DDBJ whole genome shotgun (WGS) entry which is preliminary data.</text>
</comment>
<feature type="region of interest" description="Disordered" evidence="1">
    <location>
        <begin position="1"/>
        <end position="55"/>
    </location>
</feature>
<gene>
    <name evidence="3" type="ORF">QBC38DRAFT_38855</name>
</gene>
<dbReference type="PANTHER" id="PTHR31965">
    <property type="entry name" value="TRANSMEMBRANE PROTEIN 42"/>
    <property type="match status" value="1"/>
</dbReference>
<dbReference type="SUPFAM" id="SSF103481">
    <property type="entry name" value="Multidrug resistance efflux transporter EmrE"/>
    <property type="match status" value="1"/>
</dbReference>
<reference evidence="3" key="1">
    <citation type="journal article" date="2023" name="Mol. Phylogenet. Evol.">
        <title>Genome-scale phylogeny and comparative genomics of the fungal order Sordariales.</title>
        <authorList>
            <person name="Hensen N."/>
            <person name="Bonometti L."/>
            <person name="Westerberg I."/>
            <person name="Brannstrom I.O."/>
            <person name="Guillou S."/>
            <person name="Cros-Aarteil S."/>
            <person name="Calhoun S."/>
            <person name="Haridas S."/>
            <person name="Kuo A."/>
            <person name="Mondo S."/>
            <person name="Pangilinan J."/>
            <person name="Riley R."/>
            <person name="LaButti K."/>
            <person name="Andreopoulos B."/>
            <person name="Lipzen A."/>
            <person name="Chen C."/>
            <person name="Yan M."/>
            <person name="Daum C."/>
            <person name="Ng V."/>
            <person name="Clum A."/>
            <person name="Steindorff A."/>
            <person name="Ohm R.A."/>
            <person name="Martin F."/>
            <person name="Silar P."/>
            <person name="Natvig D.O."/>
            <person name="Lalanne C."/>
            <person name="Gautier V."/>
            <person name="Ament-Velasquez S.L."/>
            <person name="Kruys A."/>
            <person name="Hutchinson M.I."/>
            <person name="Powell A.J."/>
            <person name="Barry K."/>
            <person name="Miller A.N."/>
            <person name="Grigoriev I.V."/>
            <person name="Debuchy R."/>
            <person name="Gladieux P."/>
            <person name="Hiltunen Thoren M."/>
            <person name="Johannesson H."/>
        </authorList>
    </citation>
    <scope>NUCLEOTIDE SEQUENCE</scope>
    <source>
        <strain evidence="3">CBS 990.96</strain>
    </source>
</reference>
<evidence type="ECO:0000256" key="1">
    <source>
        <dbReference type="SAM" id="MobiDB-lite"/>
    </source>
</evidence>
<dbReference type="InterPro" id="IPR039632">
    <property type="entry name" value="TMEM42"/>
</dbReference>
<dbReference type="Proteomes" id="UP001301958">
    <property type="component" value="Unassembled WGS sequence"/>
</dbReference>
<dbReference type="PANTHER" id="PTHR31965:SF1">
    <property type="entry name" value="TRANSMEMBRANE PROTEIN 42"/>
    <property type="match status" value="1"/>
</dbReference>
<keyword evidence="2" id="KW-1133">Transmembrane helix</keyword>
<sequence>MPTTRGQAKRHTSTEPVTATTKIAKSSSASVISPQVAATPKRRGRPPKRVIETPVPLAAETDNDAMSVPSHDEEHAPLLGNVNEPAVAPKSWAQRNQWIVFALASGACAAFNGVFAKLTTTELTTTLSLGIATLLGLEKAEKAVEIAVRGMFFGLNLIFNGVMWTLFTKALAKGNSTTQVSIMNTSFNFFITAILGFVIFSESLPPLWWLGASMLVVGNVIIGAKDESTKENAAGGADETGSISLSLADDEITALRGVRANEAVKEDEDVLQDLIVEEDD</sequence>
<feature type="transmembrane region" description="Helical" evidence="2">
    <location>
        <begin position="146"/>
        <end position="168"/>
    </location>
</feature>
<protein>
    <recommendedName>
        <fullName evidence="5">Transmembrane protein 42</fullName>
    </recommendedName>
</protein>
<feature type="transmembrane region" description="Helical" evidence="2">
    <location>
        <begin position="206"/>
        <end position="224"/>
    </location>
</feature>
<dbReference type="AlphaFoldDB" id="A0AAN7BI87"/>
<accession>A0AAN7BI87</accession>
<dbReference type="InterPro" id="IPR037185">
    <property type="entry name" value="EmrE-like"/>
</dbReference>
<keyword evidence="2" id="KW-0472">Membrane</keyword>
<feature type="compositionally biased region" description="Low complexity" evidence="1">
    <location>
        <begin position="17"/>
        <end position="33"/>
    </location>
</feature>
<feature type="transmembrane region" description="Helical" evidence="2">
    <location>
        <begin position="98"/>
        <end position="118"/>
    </location>
</feature>
<reference evidence="3" key="2">
    <citation type="submission" date="2023-05" db="EMBL/GenBank/DDBJ databases">
        <authorList>
            <consortium name="Lawrence Berkeley National Laboratory"/>
            <person name="Steindorff A."/>
            <person name="Hensen N."/>
            <person name="Bonometti L."/>
            <person name="Westerberg I."/>
            <person name="Brannstrom I.O."/>
            <person name="Guillou S."/>
            <person name="Cros-Aarteil S."/>
            <person name="Calhoun S."/>
            <person name="Haridas S."/>
            <person name="Kuo A."/>
            <person name="Mondo S."/>
            <person name="Pangilinan J."/>
            <person name="Riley R."/>
            <person name="Labutti K."/>
            <person name="Andreopoulos B."/>
            <person name="Lipzen A."/>
            <person name="Chen C."/>
            <person name="Yanf M."/>
            <person name="Daum C."/>
            <person name="Ng V."/>
            <person name="Clum A."/>
            <person name="Ohm R."/>
            <person name="Martin F."/>
            <person name="Silar P."/>
            <person name="Natvig D."/>
            <person name="Lalanne C."/>
            <person name="Gautier V."/>
            <person name="Ament-Velasquez S.L."/>
            <person name="Kruys A."/>
            <person name="Hutchinson M.I."/>
            <person name="Powell A.J."/>
            <person name="Barry K."/>
            <person name="Miller A.N."/>
            <person name="Grigoriev I.V."/>
            <person name="Debuchy R."/>
            <person name="Gladieux P."/>
            <person name="Thoren M.H."/>
            <person name="Johannesson H."/>
        </authorList>
    </citation>
    <scope>NUCLEOTIDE SEQUENCE</scope>
    <source>
        <strain evidence="3">CBS 990.96</strain>
    </source>
</reference>
<proteinExistence type="predicted"/>
<dbReference type="EMBL" id="MU865415">
    <property type="protein sequence ID" value="KAK4223767.1"/>
    <property type="molecule type" value="Genomic_DNA"/>
</dbReference>
<organism evidence="3 4">
    <name type="scientific">Podospora fimiseda</name>
    <dbReference type="NCBI Taxonomy" id="252190"/>
    <lineage>
        <taxon>Eukaryota</taxon>
        <taxon>Fungi</taxon>
        <taxon>Dikarya</taxon>
        <taxon>Ascomycota</taxon>
        <taxon>Pezizomycotina</taxon>
        <taxon>Sordariomycetes</taxon>
        <taxon>Sordariomycetidae</taxon>
        <taxon>Sordariales</taxon>
        <taxon>Podosporaceae</taxon>
        <taxon>Podospora</taxon>
    </lineage>
</organism>
<evidence type="ECO:0000313" key="3">
    <source>
        <dbReference type="EMBL" id="KAK4223767.1"/>
    </source>
</evidence>
<evidence type="ECO:0008006" key="5">
    <source>
        <dbReference type="Google" id="ProtNLM"/>
    </source>
</evidence>
<feature type="transmembrane region" description="Helical" evidence="2">
    <location>
        <begin position="180"/>
        <end position="200"/>
    </location>
</feature>
<name>A0AAN7BI87_9PEZI</name>
<keyword evidence="4" id="KW-1185">Reference proteome</keyword>
<evidence type="ECO:0000313" key="4">
    <source>
        <dbReference type="Proteomes" id="UP001301958"/>
    </source>
</evidence>